<keyword evidence="11" id="KW-0249">Electron transport</keyword>
<dbReference type="Proteomes" id="UP000015102">
    <property type="component" value="Unassembled WGS sequence"/>
</dbReference>
<keyword evidence="6" id="KW-0813">Transport</keyword>
<evidence type="ECO:0000256" key="14">
    <source>
        <dbReference type="ARBA" id="ARBA00032828"/>
    </source>
</evidence>
<evidence type="ECO:0000313" key="17">
    <source>
        <dbReference type="Proteomes" id="UP000015102"/>
    </source>
</evidence>
<dbReference type="EnsemblMetazoa" id="MESCA000917-RA">
    <property type="protein sequence ID" value="MESCA000917-PA"/>
    <property type="gene ID" value="MESCA000917"/>
</dbReference>
<evidence type="ECO:0000256" key="12">
    <source>
        <dbReference type="ARBA" id="ARBA00023128"/>
    </source>
</evidence>
<dbReference type="STRING" id="36166.T1GCA7"/>
<evidence type="ECO:0000256" key="8">
    <source>
        <dbReference type="ARBA" id="ARBA00022660"/>
    </source>
</evidence>
<evidence type="ECO:0000313" key="16">
    <source>
        <dbReference type="EnsemblMetazoa" id="MESCA000917-PA"/>
    </source>
</evidence>
<comment type="function">
    <text evidence="2">Accessory subunit of the mitochondrial membrane respiratory chain NADH dehydrogenase (Complex I), that is believed not to be involved in catalysis. Complex I functions in the transfer of electrons from NADH to the respiratory chain. The immediate electron acceptor for the enzyme is believed to be ubiquinone.</text>
</comment>
<feature type="domain" description="Deoxynucleoside kinase" evidence="15">
    <location>
        <begin position="8"/>
        <end position="151"/>
    </location>
</feature>
<keyword evidence="8" id="KW-0679">Respiratory chain</keyword>
<evidence type="ECO:0000256" key="9">
    <source>
        <dbReference type="ARBA" id="ARBA00022827"/>
    </source>
</evidence>
<keyword evidence="10" id="KW-0809">Transit peptide</keyword>
<dbReference type="PIRSF" id="PIRSF000543">
    <property type="entry name" value="NADH_UQ_42KD"/>
    <property type="match status" value="1"/>
</dbReference>
<dbReference type="AlphaFoldDB" id="T1GCA7"/>
<keyword evidence="7" id="KW-0285">Flavoprotein</keyword>
<keyword evidence="9" id="KW-0274">FAD</keyword>
<evidence type="ECO:0000256" key="2">
    <source>
        <dbReference type="ARBA" id="ARBA00003195"/>
    </source>
</evidence>
<accession>T1GCA7</accession>
<dbReference type="SUPFAM" id="SSF52540">
    <property type="entry name" value="P-loop containing nucleoside triphosphate hydrolases"/>
    <property type="match status" value="1"/>
</dbReference>
<dbReference type="PANTHER" id="PTHR10513:SF15">
    <property type="entry name" value="NADH DEHYDROGENASE [UBIQUINONE] 1 ALPHA SUBCOMPLEX SUBUNIT 10, MITOCHONDRIAL"/>
    <property type="match status" value="1"/>
</dbReference>
<evidence type="ECO:0000256" key="7">
    <source>
        <dbReference type="ARBA" id="ARBA00022630"/>
    </source>
</evidence>
<dbReference type="HOGENOM" id="CLU_1139126_0_0_1"/>
<evidence type="ECO:0000259" key="15">
    <source>
        <dbReference type="Pfam" id="PF01712"/>
    </source>
</evidence>
<evidence type="ECO:0000256" key="1">
    <source>
        <dbReference type="ARBA" id="ARBA00001974"/>
    </source>
</evidence>
<evidence type="ECO:0000256" key="10">
    <source>
        <dbReference type="ARBA" id="ARBA00022946"/>
    </source>
</evidence>
<keyword evidence="17" id="KW-1185">Reference proteome</keyword>
<dbReference type="EMBL" id="CAQQ02141064">
    <property type="status" value="NOT_ANNOTATED_CDS"/>
    <property type="molecule type" value="Genomic_DNA"/>
</dbReference>
<comment type="cofactor">
    <cofactor evidence="1">
        <name>FAD</name>
        <dbReference type="ChEBI" id="CHEBI:57692"/>
    </cofactor>
</comment>
<dbReference type="InterPro" id="IPR050566">
    <property type="entry name" value="Deoxyribonucleoside_kinase"/>
</dbReference>
<sequence length="244" mass="28387">MYAIRYSQYVDALAHLLSTGQGVVLERSVYSDFVFLEAMFNSGYISKGARSVYHEIKNNTIHELLRPHLVVYLDSPVSAVKDKIKARNDPNEVNSKALTDKYLTDLDTLYKQSFLKDISSHAELLVYDWSAGGDTEVVVEDIERLDFSQYEGDLSIKKLKDWRFPQEWDWCEARIKYCNDKDELMNYFNVPRFDVPELLRNAEEAKKYKEIWYNAPGMKYDIGYNEDQGDKGIATKNNIFRAKV</sequence>
<evidence type="ECO:0000256" key="5">
    <source>
        <dbReference type="ARBA" id="ARBA00017279"/>
    </source>
</evidence>
<dbReference type="InterPro" id="IPR031314">
    <property type="entry name" value="DNK_dom"/>
</dbReference>
<evidence type="ECO:0000256" key="4">
    <source>
        <dbReference type="ARBA" id="ARBA00008606"/>
    </source>
</evidence>
<evidence type="ECO:0000256" key="13">
    <source>
        <dbReference type="ARBA" id="ARBA00032628"/>
    </source>
</evidence>
<dbReference type="InterPro" id="IPR015828">
    <property type="entry name" value="NDUFA10"/>
</dbReference>
<comment type="subcellular location">
    <subcellularLocation>
        <location evidence="3">Mitochondrion matrix</location>
    </subcellularLocation>
</comment>
<proteinExistence type="inferred from homology"/>
<dbReference type="Gene3D" id="3.40.50.300">
    <property type="entry name" value="P-loop containing nucleotide triphosphate hydrolases"/>
    <property type="match status" value="1"/>
</dbReference>
<protein>
    <recommendedName>
        <fullName evidence="5">NADH dehydrogenase [ubiquinone] 1 alpha subcomplex subunit 10, mitochondrial</fullName>
    </recommendedName>
    <alternativeName>
        <fullName evidence="14">Complex I-42kD</fullName>
    </alternativeName>
    <alternativeName>
        <fullName evidence="13">NADH-ubiquinone oxidoreductase 42 kDa subunit</fullName>
    </alternativeName>
</protein>
<evidence type="ECO:0000256" key="3">
    <source>
        <dbReference type="ARBA" id="ARBA00004305"/>
    </source>
</evidence>
<name>T1GCA7_MEGSC</name>
<organism evidence="16 17">
    <name type="scientific">Megaselia scalaris</name>
    <name type="common">Humpbacked fly</name>
    <name type="synonym">Phora scalaris</name>
    <dbReference type="NCBI Taxonomy" id="36166"/>
    <lineage>
        <taxon>Eukaryota</taxon>
        <taxon>Metazoa</taxon>
        <taxon>Ecdysozoa</taxon>
        <taxon>Arthropoda</taxon>
        <taxon>Hexapoda</taxon>
        <taxon>Insecta</taxon>
        <taxon>Pterygota</taxon>
        <taxon>Neoptera</taxon>
        <taxon>Endopterygota</taxon>
        <taxon>Diptera</taxon>
        <taxon>Brachycera</taxon>
        <taxon>Muscomorpha</taxon>
        <taxon>Platypezoidea</taxon>
        <taxon>Phoridae</taxon>
        <taxon>Megaseliini</taxon>
        <taxon>Megaselia</taxon>
    </lineage>
</organism>
<dbReference type="Pfam" id="PF01712">
    <property type="entry name" value="dNK"/>
    <property type="match status" value="1"/>
</dbReference>
<evidence type="ECO:0000256" key="11">
    <source>
        <dbReference type="ARBA" id="ARBA00022982"/>
    </source>
</evidence>
<keyword evidence="12" id="KW-0496">Mitochondrion</keyword>
<reference evidence="17" key="1">
    <citation type="submission" date="2013-02" db="EMBL/GenBank/DDBJ databases">
        <authorList>
            <person name="Hughes D."/>
        </authorList>
    </citation>
    <scope>NUCLEOTIDE SEQUENCE</scope>
    <source>
        <strain>Durham</strain>
        <strain evidence="17">NC isolate 2 -- Noor lab</strain>
    </source>
</reference>
<dbReference type="GO" id="GO:0005759">
    <property type="term" value="C:mitochondrial matrix"/>
    <property type="evidence" value="ECO:0007669"/>
    <property type="project" value="UniProtKB-SubCell"/>
</dbReference>
<dbReference type="PANTHER" id="PTHR10513">
    <property type="entry name" value="DEOXYNUCLEOSIDE KINASE"/>
    <property type="match status" value="1"/>
</dbReference>
<dbReference type="OMA" id="DWCEARI"/>
<reference evidence="16" key="2">
    <citation type="submission" date="2015-06" db="UniProtKB">
        <authorList>
            <consortium name="EnsemblMetazoa"/>
        </authorList>
    </citation>
    <scope>IDENTIFICATION</scope>
</reference>
<evidence type="ECO:0000256" key="6">
    <source>
        <dbReference type="ARBA" id="ARBA00022448"/>
    </source>
</evidence>
<dbReference type="InterPro" id="IPR027417">
    <property type="entry name" value="P-loop_NTPase"/>
</dbReference>
<dbReference type="GO" id="GO:0006120">
    <property type="term" value="P:mitochondrial electron transport, NADH to ubiquinone"/>
    <property type="evidence" value="ECO:0007669"/>
    <property type="project" value="InterPro"/>
</dbReference>
<comment type="similarity">
    <text evidence="4">Belongs to the complex I NDUFA10 subunit family.</text>
</comment>